<dbReference type="EMBL" id="JARK01001373">
    <property type="protein sequence ID" value="EYC15190.1"/>
    <property type="molecule type" value="Genomic_DNA"/>
</dbReference>
<reference evidence="9" key="1">
    <citation type="journal article" date="2015" name="Nat. Genet.">
        <title>The genome and transcriptome of the zoonotic hookworm Ancylostoma ceylanicum identify infection-specific gene families.</title>
        <authorList>
            <person name="Schwarz E.M."/>
            <person name="Hu Y."/>
            <person name="Antoshechkin I."/>
            <person name="Miller M.M."/>
            <person name="Sternberg P.W."/>
            <person name="Aroian R.V."/>
        </authorList>
    </citation>
    <scope>NUCLEOTIDE SEQUENCE</scope>
    <source>
        <strain evidence="9">HY135</strain>
    </source>
</reference>
<evidence type="ECO:0000256" key="4">
    <source>
        <dbReference type="ARBA" id="ARBA00023163"/>
    </source>
</evidence>
<keyword evidence="9" id="KW-1185">Reference proteome</keyword>
<dbReference type="PANTHER" id="PTHR12632">
    <property type="entry name" value="TRANSCRIPTION FACTOR NF-Y ALPHA-RELATED"/>
    <property type="match status" value="1"/>
</dbReference>
<evidence type="ECO:0000313" key="9">
    <source>
        <dbReference type="Proteomes" id="UP000024635"/>
    </source>
</evidence>
<comment type="function">
    <text evidence="6">Component of the sequence-specific heterotrimeric transcription factor (NF-Y) which specifically recognizes a 5'-CCAAT-3' box motif found in the promoters of its target genes.</text>
</comment>
<evidence type="ECO:0000256" key="7">
    <source>
        <dbReference type="SAM" id="MobiDB-lite"/>
    </source>
</evidence>
<gene>
    <name evidence="8" type="primary">Acey_s0037.g3371</name>
    <name evidence="8" type="ORF">Y032_0037g3371</name>
</gene>
<evidence type="ECO:0000256" key="5">
    <source>
        <dbReference type="ARBA" id="ARBA00023242"/>
    </source>
</evidence>
<evidence type="ECO:0000256" key="6">
    <source>
        <dbReference type="RuleBase" id="RU367155"/>
    </source>
</evidence>
<dbReference type="Gene3D" id="6.10.250.2430">
    <property type="match status" value="1"/>
</dbReference>
<sequence length="537" mass="59481">MFILNSEATATTCVTDREAKLSIAPTILQWKRCRIPRPTRGITSTSLLQHFNFGALVRVVTLYNNCFGARQHHVSADVLVRSFAAAAPAAAMFQKDEFLCTTSSYPTDEPQGGPLVNAMVGQFTCNMCGKKAADEETCWMSTTRHQRATFIAAVLASYNANAELLRGLYNISASKRLKICHHHFIEECGVWNAHHPHEFATIRAHTLSGKLVRAVDAWETAPSFLILRRVSRCFITAYEFIVSENLEIQRNLQHKDFRGSIVDKSQRNGLPARFLKTDHGKHVAEHQQLCDLKSECAQTFQVIQDLGDGKHRQFYLQLPPGTSIADVQLTQALNTIAPMQFVTLADSNSFVTVQSNASSSTSTTSQSVVYAASASCSKPNMSHGSAPVLQIADDEEISSETTYMVVSAPVTKEEEPLYVNARQYHRILKRRAARQKLEAEGRLPKKRQKYLHESRHQHALARVRGEGGKFDKGNKLQSNGSSTPGTPTVPPAEAVSDVEANQKRTRFLPVREVKPPTNGSVPNPYATIDCADGEEVF</sequence>
<dbReference type="PRINTS" id="PR00616">
    <property type="entry name" value="CCAATSUBUNTB"/>
</dbReference>
<evidence type="ECO:0000313" key="8">
    <source>
        <dbReference type="EMBL" id="EYC15190.1"/>
    </source>
</evidence>
<comment type="similarity">
    <text evidence="6">Belongs to the NFYA/HAP2 subunit family.</text>
</comment>
<dbReference type="GO" id="GO:0005634">
    <property type="term" value="C:nucleus"/>
    <property type="evidence" value="ECO:0007669"/>
    <property type="project" value="UniProtKB-SubCell"/>
</dbReference>
<evidence type="ECO:0000256" key="1">
    <source>
        <dbReference type="ARBA" id="ARBA00004123"/>
    </source>
</evidence>
<comment type="caution">
    <text evidence="8">The sequence shown here is derived from an EMBL/GenBank/DDBJ whole genome shotgun (WGS) entry which is preliminary data.</text>
</comment>
<keyword evidence="3 6" id="KW-0238">DNA-binding</keyword>
<proteinExistence type="inferred from homology"/>
<accession>A0A016UJ25</accession>
<comment type="subunit">
    <text evidence="6">Heterotrimer.</text>
</comment>
<feature type="region of interest" description="Disordered" evidence="7">
    <location>
        <begin position="464"/>
        <end position="526"/>
    </location>
</feature>
<organism evidence="8 9">
    <name type="scientific">Ancylostoma ceylanicum</name>
    <dbReference type="NCBI Taxonomy" id="53326"/>
    <lineage>
        <taxon>Eukaryota</taxon>
        <taxon>Metazoa</taxon>
        <taxon>Ecdysozoa</taxon>
        <taxon>Nematoda</taxon>
        <taxon>Chromadorea</taxon>
        <taxon>Rhabditida</taxon>
        <taxon>Rhabditina</taxon>
        <taxon>Rhabditomorpha</taxon>
        <taxon>Strongyloidea</taxon>
        <taxon>Ancylostomatidae</taxon>
        <taxon>Ancylostomatinae</taxon>
        <taxon>Ancylostoma</taxon>
    </lineage>
</organism>
<dbReference type="GO" id="GO:0003700">
    <property type="term" value="F:DNA-binding transcription factor activity"/>
    <property type="evidence" value="ECO:0007669"/>
    <property type="project" value="UniProtKB-UniRule"/>
</dbReference>
<keyword evidence="2 6" id="KW-0805">Transcription regulation</keyword>
<feature type="compositionally biased region" description="Basic and acidic residues" evidence="7">
    <location>
        <begin position="464"/>
        <end position="474"/>
    </location>
</feature>
<name>A0A016UJ25_9BILA</name>
<dbReference type="InterPro" id="IPR001289">
    <property type="entry name" value="NFYA"/>
</dbReference>
<protein>
    <recommendedName>
        <fullName evidence="6">Nuclear transcription factor Y subunit</fullName>
    </recommendedName>
</protein>
<keyword evidence="4 6" id="KW-0804">Transcription</keyword>
<dbReference type="Pfam" id="PF02045">
    <property type="entry name" value="CBFB_NFYA"/>
    <property type="match status" value="1"/>
</dbReference>
<dbReference type="PROSITE" id="PS51152">
    <property type="entry name" value="NFYA_HAP2_2"/>
    <property type="match status" value="1"/>
</dbReference>
<keyword evidence="5 6" id="KW-0539">Nucleus</keyword>
<comment type="subcellular location">
    <subcellularLocation>
        <location evidence="1 6">Nucleus</location>
    </subcellularLocation>
</comment>
<dbReference type="OrthoDB" id="1097733at2759"/>
<evidence type="ECO:0000256" key="2">
    <source>
        <dbReference type="ARBA" id="ARBA00023015"/>
    </source>
</evidence>
<dbReference type="GO" id="GO:0003677">
    <property type="term" value="F:DNA binding"/>
    <property type="evidence" value="ECO:0007669"/>
    <property type="project" value="UniProtKB-KW"/>
</dbReference>
<dbReference type="AlphaFoldDB" id="A0A016UJ25"/>
<dbReference type="SMART" id="SM00521">
    <property type="entry name" value="CBF"/>
    <property type="match status" value="1"/>
</dbReference>
<dbReference type="STRING" id="53326.A0A016UJ25"/>
<dbReference type="Proteomes" id="UP000024635">
    <property type="component" value="Unassembled WGS sequence"/>
</dbReference>
<evidence type="ECO:0000256" key="3">
    <source>
        <dbReference type="ARBA" id="ARBA00023125"/>
    </source>
</evidence>